<organism evidence="2 3">
    <name type="scientific">Pyronema omphalodes (strain CBS 100304)</name>
    <name type="common">Pyronema confluens</name>
    <dbReference type="NCBI Taxonomy" id="1076935"/>
    <lineage>
        <taxon>Eukaryota</taxon>
        <taxon>Fungi</taxon>
        <taxon>Dikarya</taxon>
        <taxon>Ascomycota</taxon>
        <taxon>Pezizomycotina</taxon>
        <taxon>Pezizomycetes</taxon>
        <taxon>Pezizales</taxon>
        <taxon>Pyronemataceae</taxon>
        <taxon>Pyronema</taxon>
    </lineage>
</organism>
<evidence type="ECO:0000256" key="1">
    <source>
        <dbReference type="SAM" id="SignalP"/>
    </source>
</evidence>
<reference evidence="2 3" key="1">
    <citation type="journal article" date="2013" name="PLoS Genet.">
        <title>The genome and development-dependent transcriptomes of Pyronema confluens: a window into fungal evolution.</title>
        <authorList>
            <person name="Traeger S."/>
            <person name="Altegoer F."/>
            <person name="Freitag M."/>
            <person name="Gabaldon T."/>
            <person name="Kempken F."/>
            <person name="Kumar A."/>
            <person name="Marcet-Houben M."/>
            <person name="Poggeler S."/>
            <person name="Stajich J.E."/>
            <person name="Nowrousian M."/>
        </authorList>
    </citation>
    <scope>NUCLEOTIDE SEQUENCE [LARGE SCALE GENOMIC DNA]</scope>
    <source>
        <strain evidence="3">CBS 100304</strain>
        <tissue evidence="2">Vegetative mycelium</tissue>
    </source>
</reference>
<feature type="chain" id="PRO_5004651786" description="Ubiquitin 3 binding protein But2 C-terminal domain-containing protein" evidence="1">
    <location>
        <begin position="20"/>
        <end position="171"/>
    </location>
</feature>
<keyword evidence="3" id="KW-1185">Reference proteome</keyword>
<gene>
    <name evidence="2" type="ORF">PCON_01369</name>
</gene>
<proteinExistence type="predicted"/>
<keyword evidence="1" id="KW-0732">Signal</keyword>
<dbReference type="OMA" id="TSAIWEG"/>
<protein>
    <recommendedName>
        <fullName evidence="4">Ubiquitin 3 binding protein But2 C-terminal domain-containing protein</fullName>
    </recommendedName>
</protein>
<dbReference type="AlphaFoldDB" id="U4LPM0"/>
<dbReference type="EMBL" id="HF936132">
    <property type="protein sequence ID" value="CCX33527.1"/>
    <property type="molecule type" value="Genomic_DNA"/>
</dbReference>
<evidence type="ECO:0000313" key="2">
    <source>
        <dbReference type="EMBL" id="CCX33527.1"/>
    </source>
</evidence>
<feature type="signal peptide" evidence="1">
    <location>
        <begin position="1"/>
        <end position="19"/>
    </location>
</feature>
<dbReference type="OrthoDB" id="5356630at2759"/>
<evidence type="ECO:0008006" key="4">
    <source>
        <dbReference type="Google" id="ProtNLM"/>
    </source>
</evidence>
<name>U4LPM0_PYROM</name>
<evidence type="ECO:0000313" key="3">
    <source>
        <dbReference type="Proteomes" id="UP000018144"/>
    </source>
</evidence>
<sequence length="171" mass="18349">MKFLLAPLVFVSLFPSTFGLLLQCTNMVQLYEAYPDFSGNGGSWGFISRSAGKTTSTLCVVSFPSNAAGKTCRLHFTNPYYVDQSGTKRGQVFSLGSPNISGATFNARGPAFRDNQLGTFTNAAEGTSAIWEGGNTFPCPTGLKGYEVVPTGDSQWISWVLPHGLLVEVVM</sequence>
<dbReference type="Proteomes" id="UP000018144">
    <property type="component" value="Unassembled WGS sequence"/>
</dbReference>
<accession>U4LPM0</accession>